<feature type="region of interest" description="Disordered" evidence="1">
    <location>
        <begin position="85"/>
        <end position="112"/>
    </location>
</feature>
<accession>A0AAD7KQ76</accession>
<name>A0AAD7KQ76_QUISA</name>
<proteinExistence type="predicted"/>
<gene>
    <name evidence="2" type="ORF">O6P43_033295</name>
</gene>
<dbReference type="Proteomes" id="UP001163823">
    <property type="component" value="Chromosome 14"/>
</dbReference>
<evidence type="ECO:0000313" key="3">
    <source>
        <dbReference type="Proteomes" id="UP001163823"/>
    </source>
</evidence>
<dbReference type="AlphaFoldDB" id="A0AAD7KQ76"/>
<protein>
    <submittedName>
        <fullName evidence="2">Uncharacterized protein</fullName>
    </submittedName>
</protein>
<dbReference type="KEGG" id="qsa:O6P43_033295"/>
<evidence type="ECO:0000313" key="2">
    <source>
        <dbReference type="EMBL" id="KAJ7943792.1"/>
    </source>
</evidence>
<comment type="caution">
    <text evidence="2">The sequence shown here is derived from an EMBL/GenBank/DDBJ whole genome shotgun (WGS) entry which is preliminary data.</text>
</comment>
<feature type="region of interest" description="Disordered" evidence="1">
    <location>
        <begin position="1"/>
        <end position="50"/>
    </location>
</feature>
<sequence>MQSDDCAISREEQLEAGSDQGSAGPQTLVIRGRGRRGRGRAIGQSRTAEPVQAVAPGIETERLGQGLDFVQRTEGDLVGILAQQHQAQQQPPTVSPCTASAGGKTPSSRSAG</sequence>
<organism evidence="2 3">
    <name type="scientific">Quillaja saponaria</name>
    <name type="common">Soap bark tree</name>
    <dbReference type="NCBI Taxonomy" id="32244"/>
    <lineage>
        <taxon>Eukaryota</taxon>
        <taxon>Viridiplantae</taxon>
        <taxon>Streptophyta</taxon>
        <taxon>Embryophyta</taxon>
        <taxon>Tracheophyta</taxon>
        <taxon>Spermatophyta</taxon>
        <taxon>Magnoliopsida</taxon>
        <taxon>eudicotyledons</taxon>
        <taxon>Gunneridae</taxon>
        <taxon>Pentapetalae</taxon>
        <taxon>rosids</taxon>
        <taxon>fabids</taxon>
        <taxon>Fabales</taxon>
        <taxon>Quillajaceae</taxon>
        <taxon>Quillaja</taxon>
    </lineage>
</organism>
<keyword evidence="3" id="KW-1185">Reference proteome</keyword>
<evidence type="ECO:0000256" key="1">
    <source>
        <dbReference type="SAM" id="MobiDB-lite"/>
    </source>
</evidence>
<reference evidence="2" key="1">
    <citation type="journal article" date="2023" name="Science">
        <title>Elucidation of the pathway for biosynthesis of saponin adjuvants from the soapbark tree.</title>
        <authorList>
            <person name="Reed J."/>
            <person name="Orme A."/>
            <person name="El-Demerdash A."/>
            <person name="Owen C."/>
            <person name="Martin L.B.B."/>
            <person name="Misra R.C."/>
            <person name="Kikuchi S."/>
            <person name="Rejzek M."/>
            <person name="Martin A.C."/>
            <person name="Harkess A."/>
            <person name="Leebens-Mack J."/>
            <person name="Louveau T."/>
            <person name="Stephenson M.J."/>
            <person name="Osbourn A."/>
        </authorList>
    </citation>
    <scope>NUCLEOTIDE SEQUENCE</scope>
    <source>
        <strain evidence="2">S10</strain>
    </source>
</reference>
<dbReference type="EMBL" id="JARAOO010000014">
    <property type="protein sequence ID" value="KAJ7943792.1"/>
    <property type="molecule type" value="Genomic_DNA"/>
</dbReference>